<reference evidence="2" key="2">
    <citation type="submission" date="2015-01" db="EMBL/GenBank/DDBJ databases">
        <title>Evolutionary Origins and Diversification of the Mycorrhizal Mutualists.</title>
        <authorList>
            <consortium name="DOE Joint Genome Institute"/>
            <consortium name="Mycorrhizal Genomics Consortium"/>
            <person name="Kohler A."/>
            <person name="Kuo A."/>
            <person name="Nagy L.G."/>
            <person name="Floudas D."/>
            <person name="Copeland A."/>
            <person name="Barry K.W."/>
            <person name="Cichocki N."/>
            <person name="Veneault-Fourrey C."/>
            <person name="LaButti K."/>
            <person name="Lindquist E.A."/>
            <person name="Lipzen A."/>
            <person name="Lundell T."/>
            <person name="Morin E."/>
            <person name="Murat C."/>
            <person name="Riley R."/>
            <person name="Ohm R."/>
            <person name="Sun H."/>
            <person name="Tunlid A."/>
            <person name="Henrissat B."/>
            <person name="Grigoriev I.V."/>
            <person name="Hibbett D.S."/>
            <person name="Martin F."/>
        </authorList>
    </citation>
    <scope>NUCLEOTIDE SEQUENCE [LARGE SCALE GENOMIC DNA]</scope>
    <source>
        <strain evidence="2">Foug A</strain>
    </source>
</reference>
<dbReference type="HOGENOM" id="CLU_1993942_0_0_1"/>
<dbReference type="InParanoid" id="A0A0C3EDL0"/>
<proteinExistence type="predicted"/>
<keyword evidence="2" id="KW-1185">Reference proteome</keyword>
<sequence>MTSPSLFLFAKPQMTSFSFLRPYPSCLVMERFQLAYGSTLLFLLLSARGFDFPFIVSINSALSVSGILRDLNHHIPALRNLHHSSRLDLHDSSLSILSSCPLQHYSRSSCVPLGWRVTQETLRRA</sequence>
<dbReference type="EMBL" id="KN822019">
    <property type="protein sequence ID" value="KIM65996.1"/>
    <property type="molecule type" value="Genomic_DNA"/>
</dbReference>
<dbReference type="Proteomes" id="UP000053989">
    <property type="component" value="Unassembled WGS sequence"/>
</dbReference>
<gene>
    <name evidence="1" type="ORF">SCLCIDRAFT_394773</name>
</gene>
<accession>A0A0C3EDL0</accession>
<dbReference type="AlphaFoldDB" id="A0A0C3EDL0"/>
<reference evidence="1 2" key="1">
    <citation type="submission" date="2014-04" db="EMBL/GenBank/DDBJ databases">
        <authorList>
            <consortium name="DOE Joint Genome Institute"/>
            <person name="Kuo A."/>
            <person name="Kohler A."/>
            <person name="Nagy L.G."/>
            <person name="Floudas D."/>
            <person name="Copeland A."/>
            <person name="Barry K.W."/>
            <person name="Cichocki N."/>
            <person name="Veneault-Fourrey C."/>
            <person name="LaButti K."/>
            <person name="Lindquist E.A."/>
            <person name="Lipzen A."/>
            <person name="Lundell T."/>
            <person name="Morin E."/>
            <person name="Murat C."/>
            <person name="Sun H."/>
            <person name="Tunlid A."/>
            <person name="Henrissat B."/>
            <person name="Grigoriev I.V."/>
            <person name="Hibbett D.S."/>
            <person name="Martin F."/>
            <person name="Nordberg H.P."/>
            <person name="Cantor M.N."/>
            <person name="Hua S.X."/>
        </authorList>
    </citation>
    <scope>NUCLEOTIDE SEQUENCE [LARGE SCALE GENOMIC DNA]</scope>
    <source>
        <strain evidence="1 2">Foug A</strain>
    </source>
</reference>
<evidence type="ECO:0000313" key="1">
    <source>
        <dbReference type="EMBL" id="KIM65996.1"/>
    </source>
</evidence>
<name>A0A0C3EDL0_9AGAM</name>
<protein>
    <submittedName>
        <fullName evidence="1">Uncharacterized protein</fullName>
    </submittedName>
</protein>
<evidence type="ECO:0000313" key="2">
    <source>
        <dbReference type="Proteomes" id="UP000053989"/>
    </source>
</evidence>
<dbReference type="OrthoDB" id="3251015at2759"/>
<organism evidence="1 2">
    <name type="scientific">Scleroderma citrinum Foug A</name>
    <dbReference type="NCBI Taxonomy" id="1036808"/>
    <lineage>
        <taxon>Eukaryota</taxon>
        <taxon>Fungi</taxon>
        <taxon>Dikarya</taxon>
        <taxon>Basidiomycota</taxon>
        <taxon>Agaricomycotina</taxon>
        <taxon>Agaricomycetes</taxon>
        <taxon>Agaricomycetidae</taxon>
        <taxon>Boletales</taxon>
        <taxon>Sclerodermatineae</taxon>
        <taxon>Sclerodermataceae</taxon>
        <taxon>Scleroderma</taxon>
    </lineage>
</organism>